<evidence type="ECO:0000313" key="2">
    <source>
        <dbReference type="EMBL" id="MBK1619887.1"/>
    </source>
</evidence>
<dbReference type="AlphaFoldDB" id="A0A9X0WA59"/>
<protein>
    <submittedName>
        <fullName evidence="2">Uncharacterized protein</fullName>
    </submittedName>
</protein>
<keyword evidence="3" id="KW-1185">Reference proteome</keyword>
<dbReference type="EMBL" id="NRRY01000028">
    <property type="protein sequence ID" value="MBK1619887.1"/>
    <property type="molecule type" value="Genomic_DNA"/>
</dbReference>
<evidence type="ECO:0000313" key="3">
    <source>
        <dbReference type="Proteomes" id="UP001138768"/>
    </source>
</evidence>
<name>A0A9X0WA59_9GAMM</name>
<dbReference type="Proteomes" id="UP001138768">
    <property type="component" value="Unassembled WGS sequence"/>
</dbReference>
<reference evidence="2 3" key="1">
    <citation type="journal article" date="2020" name="Microorganisms">
        <title>Osmotic Adaptation and Compatible Solute Biosynthesis of Phototrophic Bacteria as Revealed from Genome Analyses.</title>
        <authorList>
            <person name="Imhoff J.F."/>
            <person name="Rahn T."/>
            <person name="Kunzel S."/>
            <person name="Keller A."/>
            <person name="Neulinger S.C."/>
        </authorList>
    </citation>
    <scope>NUCLEOTIDE SEQUENCE [LARGE SCALE GENOMIC DNA]</scope>
    <source>
        <strain evidence="2 3">DSM 25653</strain>
    </source>
</reference>
<proteinExistence type="predicted"/>
<sequence length="67" mass="7396">MLNELGGHRRFFQSRRLFQPISQVFLCCDEDAQSASEQTASEQTASEQTASEQTAKTLVVRSSISGT</sequence>
<evidence type="ECO:0000256" key="1">
    <source>
        <dbReference type="SAM" id="MobiDB-lite"/>
    </source>
</evidence>
<gene>
    <name evidence="2" type="ORF">CKO42_15835</name>
</gene>
<accession>A0A9X0WA59</accession>
<feature type="region of interest" description="Disordered" evidence="1">
    <location>
        <begin position="36"/>
        <end position="67"/>
    </location>
</feature>
<organism evidence="2 3">
    <name type="scientific">Lamprobacter modestohalophilus</name>
    <dbReference type="NCBI Taxonomy" id="1064514"/>
    <lineage>
        <taxon>Bacteria</taxon>
        <taxon>Pseudomonadati</taxon>
        <taxon>Pseudomonadota</taxon>
        <taxon>Gammaproteobacteria</taxon>
        <taxon>Chromatiales</taxon>
        <taxon>Chromatiaceae</taxon>
        <taxon>Lamprobacter</taxon>
    </lineage>
</organism>
<comment type="caution">
    <text evidence="2">The sequence shown here is derived from an EMBL/GenBank/DDBJ whole genome shotgun (WGS) entry which is preliminary data.</text>
</comment>